<feature type="binding site" evidence="4">
    <location>
        <position position="165"/>
    </location>
    <ligand>
        <name>S-adenosyl-L-methionine</name>
        <dbReference type="ChEBI" id="CHEBI:59789"/>
    </ligand>
</feature>
<name>A0A1G4M9V3_LACFM</name>
<evidence type="ECO:0000256" key="4">
    <source>
        <dbReference type="HAMAP-Rule" id="MF_03044"/>
    </source>
</evidence>
<dbReference type="EMBL" id="LT598485">
    <property type="protein sequence ID" value="SCW00642.1"/>
    <property type="molecule type" value="Genomic_DNA"/>
</dbReference>
<dbReference type="GO" id="GO:0016433">
    <property type="term" value="F:rRNA (adenine) methyltransferase activity"/>
    <property type="evidence" value="ECO:0007669"/>
    <property type="project" value="UniProtKB-UniRule"/>
</dbReference>
<accession>A0A1G4M9V3</accession>
<evidence type="ECO:0000313" key="5">
    <source>
        <dbReference type="EMBL" id="SCW00642.1"/>
    </source>
</evidence>
<dbReference type="AlphaFoldDB" id="A0A1G4M9V3"/>
<gene>
    <name evidence="4" type="primary">BMT2</name>
    <name evidence="5" type="ORF">LAFE_0C08724G</name>
</gene>
<evidence type="ECO:0000256" key="1">
    <source>
        <dbReference type="ARBA" id="ARBA00022603"/>
    </source>
</evidence>
<dbReference type="InterPro" id="IPR021867">
    <property type="entry name" value="Bmt2/SAMTOR"/>
</dbReference>
<dbReference type="SUPFAM" id="SSF53335">
    <property type="entry name" value="S-adenosyl-L-methionine-dependent methyltransferases"/>
    <property type="match status" value="1"/>
</dbReference>
<dbReference type="PANTHER" id="PTHR21008">
    <property type="entry name" value="S-ADENOSYLMETHIONINE SENSOR UPSTREAM OF MTORC1-RELATED"/>
    <property type="match status" value="1"/>
</dbReference>
<keyword evidence="1 4" id="KW-0489">Methyltransferase</keyword>
<dbReference type="STRING" id="4955.A0A1G4M9V3"/>
<dbReference type="HAMAP" id="MF_03044">
    <property type="entry name" value="BMT2"/>
    <property type="match status" value="1"/>
</dbReference>
<evidence type="ECO:0000313" key="6">
    <source>
        <dbReference type="Proteomes" id="UP000190831"/>
    </source>
</evidence>
<dbReference type="OMA" id="NNSRYMN"/>
<keyword evidence="4" id="KW-0539">Nucleus</keyword>
<comment type="function">
    <text evidence="4">S-adenosyl-L-methionine-dependent methyltransferase that specifically methylates the N(1) position of an adenine present in helix 65 in 25S rRNA.</text>
</comment>
<comment type="subcellular location">
    <subcellularLocation>
        <location evidence="4">Nucleus</location>
        <location evidence="4">Nucleolus</location>
    </subcellularLocation>
</comment>
<dbReference type="GO" id="GO:0005730">
    <property type="term" value="C:nucleolus"/>
    <property type="evidence" value="ECO:0007669"/>
    <property type="project" value="UniProtKB-SubCell"/>
</dbReference>
<dbReference type="Pfam" id="PF11968">
    <property type="entry name" value="Bmt2"/>
    <property type="match status" value="1"/>
</dbReference>
<dbReference type="Proteomes" id="UP000190831">
    <property type="component" value="Chromosome C"/>
</dbReference>
<keyword evidence="6" id="KW-1185">Reference proteome</keyword>
<keyword evidence="2 4" id="KW-0808">Transferase</keyword>
<sequence>MLSKRKTTIRGKHVGKKIPRIKPSRARKIIRRFHLLINKRRVICRKLDLAISDNDEATCSATILEAVNSGNLQKFYEEGWKEIRPSNDLEAKMLSVQNITDKSTLTRILGYIMCEIHEHGGLKNYQMASTIGQDGGRGGDSSKLLVKWLRELPTLPSDFRALEIGSLSARNYISTSGVFDQVVRIDLNSNDAANIQSQDFMQRPIPNDDSERFDVISCSLVLNFVPSPLERGAMLKRLLAFLRRDVTTTYVFIVLPLPCIVHSRYMSESLFCEIMAYLGYTRTQYYEAKKIAYFLFEKTMNAPDTYQRDSQLVRDTSKFTKKLLIHDKPGLNNFSVLL</sequence>
<dbReference type="InterPro" id="IPR029063">
    <property type="entry name" value="SAM-dependent_MTases_sf"/>
</dbReference>
<feature type="binding site" evidence="4">
    <location>
        <position position="186"/>
    </location>
    <ligand>
        <name>S-adenosyl-L-methionine</name>
        <dbReference type="ChEBI" id="CHEBI:59789"/>
    </ligand>
</feature>
<dbReference type="OrthoDB" id="5954793at2759"/>
<evidence type="ECO:0000256" key="2">
    <source>
        <dbReference type="ARBA" id="ARBA00022679"/>
    </source>
</evidence>
<evidence type="ECO:0000256" key="3">
    <source>
        <dbReference type="ARBA" id="ARBA00022691"/>
    </source>
</evidence>
<protein>
    <recommendedName>
        <fullName evidence="4">25S rRNA adenine-N(1) methyltransferase</fullName>
        <ecNumber evidence="4">2.1.1.-</ecNumber>
    </recommendedName>
</protein>
<organism evidence="5 6">
    <name type="scientific">Lachancea fermentati</name>
    <name type="common">Zygosaccharomyces fermentati</name>
    <dbReference type="NCBI Taxonomy" id="4955"/>
    <lineage>
        <taxon>Eukaryota</taxon>
        <taxon>Fungi</taxon>
        <taxon>Dikarya</taxon>
        <taxon>Ascomycota</taxon>
        <taxon>Saccharomycotina</taxon>
        <taxon>Saccharomycetes</taxon>
        <taxon>Saccharomycetales</taxon>
        <taxon>Saccharomycetaceae</taxon>
        <taxon>Lachancea</taxon>
    </lineage>
</organism>
<dbReference type="PANTHER" id="PTHR21008:SF1">
    <property type="entry name" value="25S RRNA (ADENINE(2142)-N(1))-METHYLTRANSFERASE"/>
    <property type="match status" value="1"/>
</dbReference>
<reference evidence="5 6" key="1">
    <citation type="submission" date="2016-03" db="EMBL/GenBank/DDBJ databases">
        <authorList>
            <person name="Devillers H."/>
        </authorList>
    </citation>
    <scope>NUCLEOTIDE SEQUENCE [LARGE SCALE GENOMIC DNA]</scope>
    <source>
        <strain evidence="5">CBS 6772</strain>
    </source>
</reference>
<proteinExistence type="inferred from homology"/>
<comment type="similarity">
    <text evidence="4">Belongs to the BMT2 family.</text>
</comment>
<keyword evidence="3 4" id="KW-0949">S-adenosyl-L-methionine</keyword>
<dbReference type="EC" id="2.1.1.-" evidence="4"/>